<evidence type="ECO:0000256" key="4">
    <source>
        <dbReference type="ARBA" id="ARBA00022989"/>
    </source>
</evidence>
<keyword evidence="7" id="KW-0325">Glycoprotein</keyword>
<dbReference type="InterPro" id="IPR018011">
    <property type="entry name" value="Carb_sulfotrans_8-10"/>
</dbReference>
<reference evidence="9" key="1">
    <citation type="journal article" date="2019" name="Int. J. Syst. Evol. Microbiol.">
        <title>The Global Catalogue of Microorganisms (GCM) 10K type strain sequencing project: providing services to taxonomists for standard genome sequencing and annotation.</title>
        <authorList>
            <consortium name="The Broad Institute Genomics Platform"/>
            <consortium name="The Broad Institute Genome Sequencing Center for Infectious Disease"/>
            <person name="Wu L."/>
            <person name="Ma J."/>
        </authorList>
    </citation>
    <scope>NUCLEOTIDE SEQUENCE [LARGE SCALE GENOMIC DNA]</scope>
    <source>
        <strain evidence="9">CECT 7297</strain>
    </source>
</reference>
<keyword evidence="3" id="KW-0812">Transmembrane</keyword>
<dbReference type="Pfam" id="PF03567">
    <property type="entry name" value="Sulfotransfer_2"/>
    <property type="match status" value="1"/>
</dbReference>
<dbReference type="PANTHER" id="PTHR12137">
    <property type="entry name" value="CARBOHYDRATE SULFOTRANSFERASE"/>
    <property type="match status" value="1"/>
</dbReference>
<evidence type="ECO:0000256" key="3">
    <source>
        <dbReference type="ARBA" id="ARBA00022692"/>
    </source>
</evidence>
<comment type="caution">
    <text evidence="8">The sequence shown here is derived from an EMBL/GenBank/DDBJ whole genome shotgun (WGS) entry which is preliminary data.</text>
</comment>
<evidence type="ECO:0000256" key="7">
    <source>
        <dbReference type="ARBA" id="ARBA00023180"/>
    </source>
</evidence>
<name>A0ABV8QJB1_9GAMM</name>
<organism evidence="8 9">
    <name type="scientific">Marinobacter lacisalsi</name>
    <dbReference type="NCBI Taxonomy" id="475979"/>
    <lineage>
        <taxon>Bacteria</taxon>
        <taxon>Pseudomonadati</taxon>
        <taxon>Pseudomonadota</taxon>
        <taxon>Gammaproteobacteria</taxon>
        <taxon>Pseudomonadales</taxon>
        <taxon>Marinobacteraceae</taxon>
        <taxon>Marinobacter</taxon>
    </lineage>
</organism>
<dbReference type="InterPro" id="IPR005331">
    <property type="entry name" value="Sulfotransferase"/>
</dbReference>
<evidence type="ECO:0000313" key="8">
    <source>
        <dbReference type="EMBL" id="MFC4260124.1"/>
    </source>
</evidence>
<evidence type="ECO:0000256" key="1">
    <source>
        <dbReference type="ARBA" id="ARBA00004323"/>
    </source>
</evidence>
<gene>
    <name evidence="8" type="ORF">ACFOZ5_13960</name>
</gene>
<keyword evidence="6" id="KW-0472">Membrane</keyword>
<keyword evidence="2" id="KW-0808">Transferase</keyword>
<dbReference type="Proteomes" id="UP001595798">
    <property type="component" value="Unassembled WGS sequence"/>
</dbReference>
<proteinExistence type="predicted"/>
<dbReference type="PANTHER" id="PTHR12137:SF54">
    <property type="entry name" value="CARBOHYDRATE SULFOTRANSFERASE"/>
    <property type="match status" value="1"/>
</dbReference>
<dbReference type="InterPro" id="IPR027417">
    <property type="entry name" value="P-loop_NTPase"/>
</dbReference>
<keyword evidence="5" id="KW-0333">Golgi apparatus</keyword>
<evidence type="ECO:0000256" key="2">
    <source>
        <dbReference type="ARBA" id="ARBA00022679"/>
    </source>
</evidence>
<evidence type="ECO:0000256" key="6">
    <source>
        <dbReference type="ARBA" id="ARBA00023136"/>
    </source>
</evidence>
<dbReference type="RefSeq" id="WP_379888340.1">
    <property type="nucleotide sequence ID" value="NZ_JBHSDI010000049.1"/>
</dbReference>
<evidence type="ECO:0000256" key="5">
    <source>
        <dbReference type="ARBA" id="ARBA00023034"/>
    </source>
</evidence>
<sequence length="233" mass="27772">MNIDKPVHDLYSHMYISLKNRYIFHSVGKAANSTVKYFLYAEESRNTRFKYDSVHDRRASPLISPFQISEDLLSEILDNNNYFKFTFVRNPYSRLLSCYLDRIVPKKSTPYRELVKFLDRSVGYDVSFPEFVEAICAQTNFEQNNHWRLQYADAMCDLFDYSYIGKQETFRKDMEVVWRVIYPKAKLPNFSEKNLSPSKTDSVNKASQYWTPYLKELVAIRYEKDFIEFGYDI</sequence>
<accession>A0ABV8QJB1</accession>
<dbReference type="EMBL" id="JBHSDI010000049">
    <property type="protein sequence ID" value="MFC4260124.1"/>
    <property type="molecule type" value="Genomic_DNA"/>
</dbReference>
<keyword evidence="9" id="KW-1185">Reference proteome</keyword>
<comment type="subcellular location">
    <subcellularLocation>
        <location evidence="1">Golgi apparatus membrane</location>
        <topology evidence="1">Single-pass type II membrane protein</topology>
    </subcellularLocation>
</comment>
<protein>
    <submittedName>
        <fullName evidence="8">Sulfotransferase family 2 domain-containing protein</fullName>
    </submittedName>
</protein>
<keyword evidence="4" id="KW-1133">Transmembrane helix</keyword>
<dbReference type="SUPFAM" id="SSF52540">
    <property type="entry name" value="P-loop containing nucleoside triphosphate hydrolases"/>
    <property type="match status" value="1"/>
</dbReference>
<evidence type="ECO:0000313" key="9">
    <source>
        <dbReference type="Proteomes" id="UP001595798"/>
    </source>
</evidence>